<feature type="transmembrane region" description="Helical" evidence="1">
    <location>
        <begin position="249"/>
        <end position="271"/>
    </location>
</feature>
<dbReference type="Pfam" id="PF05795">
    <property type="entry name" value="Plasmodium_Vir"/>
    <property type="match status" value="2"/>
</dbReference>
<dbReference type="EMBL" id="FLRE01000765">
    <property type="protein sequence ID" value="SBT55266.1"/>
    <property type="molecule type" value="Genomic_DNA"/>
</dbReference>
<evidence type="ECO:0000313" key="3">
    <source>
        <dbReference type="Proteomes" id="UP000078550"/>
    </source>
</evidence>
<evidence type="ECO:0000313" key="2">
    <source>
        <dbReference type="EMBL" id="SBT55266.1"/>
    </source>
</evidence>
<evidence type="ECO:0000256" key="1">
    <source>
        <dbReference type="SAM" id="Phobius"/>
    </source>
</evidence>
<name>A0A1A9AFF5_PLAOA</name>
<organism evidence="2 3">
    <name type="scientific">Plasmodium ovale wallikeri</name>
    <dbReference type="NCBI Taxonomy" id="864142"/>
    <lineage>
        <taxon>Eukaryota</taxon>
        <taxon>Sar</taxon>
        <taxon>Alveolata</taxon>
        <taxon>Apicomplexa</taxon>
        <taxon>Aconoidasida</taxon>
        <taxon>Haemosporida</taxon>
        <taxon>Plasmodiidae</taxon>
        <taxon>Plasmodium</taxon>
        <taxon>Plasmodium (Plasmodium)</taxon>
    </lineage>
</organism>
<protein>
    <submittedName>
        <fullName evidence="2">PIR Superfamily Protein</fullName>
    </submittedName>
</protein>
<gene>
    <name evidence="2" type="ORF">POVWA2_067120</name>
</gene>
<reference evidence="3" key="1">
    <citation type="submission" date="2016-05" db="EMBL/GenBank/DDBJ databases">
        <authorList>
            <person name="Naeem Raeece"/>
        </authorList>
    </citation>
    <scope>NUCLEOTIDE SEQUENCE [LARGE SCALE GENOMIC DNA]</scope>
</reference>
<keyword evidence="1" id="KW-0472">Membrane</keyword>
<keyword evidence="1" id="KW-1133">Transmembrane helix</keyword>
<proteinExistence type="predicted"/>
<sequence>MSEESYNFFQYFEDYIKYEESIKDQWNTSVYKNGCTFDGRINVERLNNIGVICAKFKYFYNLLFYSISSYHKHKEYAEYLNFWVNSQIKNNIIPTITVKDFYNNVIFYSILFDSQNKLKNKIYDINEELFTNMKNLYDLYRNYYNILILTKTSASKNNCLQHSTKCVQVYEQAINKCPNDNTVFCKALKDFKEKYDGINNPASLKNCKEEELLALPQYKGPSLEGALPEGQLKFMDEPNDQAEHASITYFNYVFGFTGTIIGIFFILLILYKYTPFRSRLFRGIINQRKILTNLDETYNQESLLDNSELEHHISDNMSYNVLYNSTLIS</sequence>
<keyword evidence="1" id="KW-0812">Transmembrane</keyword>
<accession>A0A1A9AFF5</accession>
<dbReference type="AlphaFoldDB" id="A0A1A9AFF5"/>
<dbReference type="Proteomes" id="UP000078550">
    <property type="component" value="Unassembled WGS sequence"/>
</dbReference>
<dbReference type="InterPro" id="IPR008780">
    <property type="entry name" value="Plasmodium_Vir"/>
</dbReference>